<organism evidence="2 3">
    <name type="scientific">Nonomuraea mesophila</name>
    <dbReference type="NCBI Taxonomy" id="2530382"/>
    <lineage>
        <taxon>Bacteria</taxon>
        <taxon>Bacillati</taxon>
        <taxon>Actinomycetota</taxon>
        <taxon>Actinomycetes</taxon>
        <taxon>Streptosporangiales</taxon>
        <taxon>Streptosporangiaceae</taxon>
        <taxon>Nonomuraea</taxon>
    </lineage>
</organism>
<dbReference type="InterPro" id="IPR004401">
    <property type="entry name" value="YbaB/EbfC"/>
</dbReference>
<protein>
    <recommendedName>
        <fullName evidence="4">YbaB/EbfC family DNA-binding protein</fullName>
    </recommendedName>
</protein>
<feature type="compositionally biased region" description="Basic and acidic residues" evidence="1">
    <location>
        <begin position="130"/>
        <end position="139"/>
    </location>
</feature>
<dbReference type="InterPro" id="IPR036894">
    <property type="entry name" value="YbaB-like_sf"/>
</dbReference>
<dbReference type="GO" id="GO:0003677">
    <property type="term" value="F:DNA binding"/>
    <property type="evidence" value="ECO:0007669"/>
    <property type="project" value="InterPro"/>
</dbReference>
<evidence type="ECO:0000256" key="1">
    <source>
        <dbReference type="SAM" id="MobiDB-lite"/>
    </source>
</evidence>
<proteinExistence type="predicted"/>
<keyword evidence="3" id="KW-1185">Reference proteome</keyword>
<evidence type="ECO:0000313" key="3">
    <source>
        <dbReference type="Proteomes" id="UP000295136"/>
    </source>
</evidence>
<name>A0A4R5ED08_9ACTN</name>
<evidence type="ECO:0008006" key="4">
    <source>
        <dbReference type="Google" id="ProtNLM"/>
    </source>
</evidence>
<dbReference type="Proteomes" id="UP000295136">
    <property type="component" value="Unassembled WGS sequence"/>
</dbReference>
<evidence type="ECO:0000313" key="2">
    <source>
        <dbReference type="EMBL" id="TDE31064.1"/>
    </source>
</evidence>
<sequence length="139" mass="14632">MTATYQDRVLRETGMTPSADPRGTAGDQELDRLLSGYREDVAALERLNDQVTAVRGRGRAAQGRVVAEVTQTGGLTGLTIDPRAMRLGSDALAEAILEAAGAAAREAEQAAADLVIPFITGTPLDDGSGPDDRRGGRRR</sequence>
<dbReference type="SUPFAM" id="SSF82607">
    <property type="entry name" value="YbaB-like"/>
    <property type="match status" value="1"/>
</dbReference>
<feature type="region of interest" description="Disordered" evidence="1">
    <location>
        <begin position="1"/>
        <end position="27"/>
    </location>
</feature>
<comment type="caution">
    <text evidence="2">The sequence shown here is derived from an EMBL/GenBank/DDBJ whole genome shotgun (WGS) entry which is preliminary data.</text>
</comment>
<reference evidence="2 3" key="1">
    <citation type="submission" date="2019-03" db="EMBL/GenBank/DDBJ databases">
        <title>Draft genome sequences of novel Actinobacteria.</title>
        <authorList>
            <person name="Sahin N."/>
            <person name="Ay H."/>
            <person name="Saygin H."/>
        </authorList>
    </citation>
    <scope>NUCLEOTIDE SEQUENCE [LARGE SCALE GENOMIC DNA]</scope>
    <source>
        <strain evidence="2 3">6K102</strain>
    </source>
</reference>
<gene>
    <name evidence="2" type="ORF">E1295_40425</name>
</gene>
<dbReference type="Gene3D" id="3.30.1310.10">
    <property type="entry name" value="Nucleoid-associated protein YbaB-like domain"/>
    <property type="match status" value="1"/>
</dbReference>
<feature type="region of interest" description="Disordered" evidence="1">
    <location>
        <begin position="119"/>
        <end position="139"/>
    </location>
</feature>
<dbReference type="Pfam" id="PF02575">
    <property type="entry name" value="YbaB_DNA_bd"/>
    <property type="match status" value="1"/>
</dbReference>
<dbReference type="EMBL" id="SMLD01000181">
    <property type="protein sequence ID" value="TDE31064.1"/>
    <property type="molecule type" value="Genomic_DNA"/>
</dbReference>
<accession>A0A4R5ED08</accession>
<dbReference type="AlphaFoldDB" id="A0A4R5ED08"/>